<evidence type="ECO:0000313" key="2">
    <source>
        <dbReference type="EMBL" id="MFD1534982.1"/>
    </source>
</evidence>
<evidence type="ECO:0000313" key="3">
    <source>
        <dbReference type="Proteomes" id="UP001597145"/>
    </source>
</evidence>
<name>A0ABW4G0W2_9PSEU</name>
<dbReference type="InterPro" id="IPR029475">
    <property type="entry name" value="DUF6807"/>
</dbReference>
<evidence type="ECO:0000256" key="1">
    <source>
        <dbReference type="SAM" id="MobiDB-lite"/>
    </source>
</evidence>
<feature type="compositionally biased region" description="Low complexity" evidence="1">
    <location>
        <begin position="1"/>
        <end position="22"/>
    </location>
</feature>
<organism evidence="2 3">
    <name type="scientific">Pseudonocardia aurantiaca</name>
    <dbReference type="NCBI Taxonomy" id="75290"/>
    <lineage>
        <taxon>Bacteria</taxon>
        <taxon>Bacillati</taxon>
        <taxon>Actinomycetota</taxon>
        <taxon>Actinomycetes</taxon>
        <taxon>Pseudonocardiales</taxon>
        <taxon>Pseudonocardiaceae</taxon>
        <taxon>Pseudonocardia</taxon>
    </lineage>
</organism>
<proteinExistence type="predicted"/>
<dbReference type="Pfam" id="PF14100">
    <property type="entry name" value="DUF6807"/>
    <property type="match status" value="1"/>
</dbReference>
<feature type="region of interest" description="Disordered" evidence="1">
    <location>
        <begin position="1"/>
        <end position="26"/>
    </location>
</feature>
<sequence>MPYAGASGPAGGLLPEPAPRGLGLHHEHGRSVSVTFDGAELLRYVTHPWDTPLESPRPYIHPLRTLAGQVVTLYRPHDHIWHKGLGFGLPNVGEENFFGGHTYMRGHGYRQLDNDGSIQHRGFDALNAAADGVTIAQRLDWATAAGRTVMTERRSIGVTVPDGAPAWVLTWSTALTNVSGAPLPIGSPATEGREGAGYAGLFWRGPRSWTGGTVLVPGRSGEDDLNCVRGPWMAFTGRHDEGGDASTIVFVDAEDNIHHPTPWFVRSNLFACLCPAPFSDKPYVLADGTELTLRYAVVVAAGEHDPESAGDLAALGVKALTQP</sequence>
<accession>A0ABW4G0W2</accession>
<reference evidence="3" key="1">
    <citation type="journal article" date="2019" name="Int. J. Syst. Evol. Microbiol.">
        <title>The Global Catalogue of Microorganisms (GCM) 10K type strain sequencing project: providing services to taxonomists for standard genome sequencing and annotation.</title>
        <authorList>
            <consortium name="The Broad Institute Genomics Platform"/>
            <consortium name="The Broad Institute Genome Sequencing Center for Infectious Disease"/>
            <person name="Wu L."/>
            <person name="Ma J."/>
        </authorList>
    </citation>
    <scope>NUCLEOTIDE SEQUENCE [LARGE SCALE GENOMIC DNA]</scope>
    <source>
        <strain evidence="3">JCM 12165</strain>
    </source>
</reference>
<protein>
    <submittedName>
        <fullName evidence="2">PmoA family protein</fullName>
    </submittedName>
</protein>
<dbReference type="RefSeq" id="WP_343972974.1">
    <property type="nucleotide sequence ID" value="NZ_BAAAJG010000003.1"/>
</dbReference>
<dbReference type="Proteomes" id="UP001597145">
    <property type="component" value="Unassembled WGS sequence"/>
</dbReference>
<keyword evidence="3" id="KW-1185">Reference proteome</keyword>
<dbReference type="EMBL" id="JBHUCP010000048">
    <property type="protein sequence ID" value="MFD1534982.1"/>
    <property type="molecule type" value="Genomic_DNA"/>
</dbReference>
<gene>
    <name evidence="2" type="ORF">ACFSCY_36785</name>
</gene>
<comment type="caution">
    <text evidence="2">The sequence shown here is derived from an EMBL/GenBank/DDBJ whole genome shotgun (WGS) entry which is preliminary data.</text>
</comment>